<evidence type="ECO:0000313" key="1">
    <source>
        <dbReference type="EMBL" id="KAH0910295.1"/>
    </source>
</evidence>
<keyword evidence="2" id="KW-1185">Reference proteome</keyword>
<accession>A0ABQ8BZR0</accession>
<gene>
    <name evidence="1" type="ORF">HID58_033616</name>
</gene>
<proteinExistence type="predicted"/>
<dbReference type="Proteomes" id="UP000824890">
    <property type="component" value="Unassembled WGS sequence"/>
</dbReference>
<comment type="caution">
    <text evidence="1">The sequence shown here is derived from an EMBL/GenBank/DDBJ whole genome shotgun (WGS) entry which is preliminary data.</text>
</comment>
<organism evidence="1 2">
    <name type="scientific">Brassica napus</name>
    <name type="common">Rape</name>
    <dbReference type="NCBI Taxonomy" id="3708"/>
    <lineage>
        <taxon>Eukaryota</taxon>
        <taxon>Viridiplantae</taxon>
        <taxon>Streptophyta</taxon>
        <taxon>Embryophyta</taxon>
        <taxon>Tracheophyta</taxon>
        <taxon>Spermatophyta</taxon>
        <taxon>Magnoliopsida</taxon>
        <taxon>eudicotyledons</taxon>
        <taxon>Gunneridae</taxon>
        <taxon>Pentapetalae</taxon>
        <taxon>rosids</taxon>
        <taxon>malvids</taxon>
        <taxon>Brassicales</taxon>
        <taxon>Brassicaceae</taxon>
        <taxon>Brassiceae</taxon>
        <taxon>Brassica</taxon>
    </lineage>
</organism>
<reference evidence="1 2" key="1">
    <citation type="submission" date="2021-05" db="EMBL/GenBank/DDBJ databases">
        <title>Genome Assembly of Synthetic Allotetraploid Brassica napus Reveals Homoeologous Exchanges between Subgenomes.</title>
        <authorList>
            <person name="Davis J.T."/>
        </authorList>
    </citation>
    <scope>NUCLEOTIDE SEQUENCE [LARGE SCALE GENOMIC DNA]</scope>
    <source>
        <strain evidence="2">cv. Da-Ae</strain>
        <tissue evidence="1">Seedling</tissue>
    </source>
</reference>
<protein>
    <submittedName>
        <fullName evidence="1">Uncharacterized protein</fullName>
    </submittedName>
</protein>
<evidence type="ECO:0000313" key="2">
    <source>
        <dbReference type="Proteomes" id="UP000824890"/>
    </source>
</evidence>
<name>A0ABQ8BZR0_BRANA</name>
<dbReference type="EMBL" id="JAGKQM010000009">
    <property type="protein sequence ID" value="KAH0910295.1"/>
    <property type="molecule type" value="Genomic_DNA"/>
</dbReference>
<feature type="non-terminal residue" evidence="1">
    <location>
        <position position="1"/>
    </location>
</feature>
<sequence length="130" mass="13887">FSSFSSGARSPFLAGVCVGGSLYYDNVPCALSSQVSWFSSTVKASVGLACGSKGGFRCLLSGLLLCLFTLNPLFPIPWLVHSLEAYVLRLALELASWFSKASSVQVVLVSLTACFERLVFAHIPASLRFA</sequence>